<comment type="caution">
    <text evidence="4">The sequence shown here is derived from an EMBL/GenBank/DDBJ whole genome shotgun (WGS) entry which is preliminary data.</text>
</comment>
<dbReference type="InterPro" id="IPR003961">
    <property type="entry name" value="FN3_dom"/>
</dbReference>
<protein>
    <recommendedName>
        <fullName evidence="3">Fibronectin type-III domain-containing protein</fullName>
    </recommendedName>
</protein>
<gene>
    <name evidence="4" type="ORF">PGLA2088_LOCUS5332</name>
</gene>
<keyword evidence="2" id="KW-0812">Transmembrane</keyword>
<evidence type="ECO:0000313" key="5">
    <source>
        <dbReference type="Proteomes" id="UP000626109"/>
    </source>
</evidence>
<feature type="domain" description="Fibronectin type-III" evidence="3">
    <location>
        <begin position="531"/>
        <end position="625"/>
    </location>
</feature>
<dbReference type="InterPro" id="IPR036116">
    <property type="entry name" value="FN3_sf"/>
</dbReference>
<dbReference type="EMBL" id="CAJNNW010005046">
    <property type="protein sequence ID" value="CAE8647029.1"/>
    <property type="molecule type" value="Genomic_DNA"/>
</dbReference>
<reference evidence="4" key="1">
    <citation type="submission" date="2021-02" db="EMBL/GenBank/DDBJ databases">
        <authorList>
            <person name="Dougan E. K."/>
            <person name="Rhodes N."/>
            <person name="Thang M."/>
            <person name="Chan C."/>
        </authorList>
    </citation>
    <scope>NUCLEOTIDE SEQUENCE</scope>
</reference>
<name>A0A813IA21_POLGL</name>
<organism evidence="4 5">
    <name type="scientific">Polarella glacialis</name>
    <name type="common">Dinoflagellate</name>
    <dbReference type="NCBI Taxonomy" id="89957"/>
    <lineage>
        <taxon>Eukaryota</taxon>
        <taxon>Sar</taxon>
        <taxon>Alveolata</taxon>
        <taxon>Dinophyceae</taxon>
        <taxon>Suessiales</taxon>
        <taxon>Suessiaceae</taxon>
        <taxon>Polarella</taxon>
    </lineage>
</organism>
<proteinExistence type="predicted"/>
<keyword evidence="2" id="KW-1133">Transmembrane helix</keyword>
<evidence type="ECO:0000256" key="1">
    <source>
        <dbReference type="ARBA" id="ARBA00022737"/>
    </source>
</evidence>
<evidence type="ECO:0000259" key="3">
    <source>
        <dbReference type="PROSITE" id="PS50853"/>
    </source>
</evidence>
<dbReference type="InterPro" id="IPR013783">
    <property type="entry name" value="Ig-like_fold"/>
</dbReference>
<dbReference type="Proteomes" id="UP000626109">
    <property type="component" value="Unassembled WGS sequence"/>
</dbReference>
<dbReference type="PROSITE" id="PS50853">
    <property type="entry name" value="FN3"/>
    <property type="match status" value="2"/>
</dbReference>
<dbReference type="SMART" id="SM00060">
    <property type="entry name" value="FN3"/>
    <property type="match status" value="5"/>
</dbReference>
<dbReference type="Gene3D" id="2.60.40.10">
    <property type="entry name" value="Immunoglobulins"/>
    <property type="match status" value="3"/>
</dbReference>
<dbReference type="Pfam" id="PF00041">
    <property type="entry name" value="fn3"/>
    <property type="match status" value="1"/>
</dbReference>
<accession>A0A813IA21</accession>
<keyword evidence="1" id="KW-0677">Repeat</keyword>
<dbReference type="CDD" id="cd00063">
    <property type="entry name" value="FN3"/>
    <property type="match status" value="3"/>
</dbReference>
<feature type="transmembrane region" description="Helical" evidence="2">
    <location>
        <begin position="1642"/>
        <end position="1659"/>
    </location>
</feature>
<keyword evidence="2" id="KW-0472">Membrane</keyword>
<sequence length="1666" mass="181584">MGWGPISGELQVPVVAPPAPVCGQWKVVKDLSVSSGNGTYVCEKPGLTYTTFNETAIRFQWTLLQEAKLVKPDYLQIIKTDPRTSDSFGRMVTFPEQLIGSTDPNALIGYELFVDDGLGGPFYRAFDGRGQPWIGLTTVHGLIPGRVYRVFVRVLGWTTHSTASNMLYVRMAMPPDPPINVRYSFMARKALLISWDLTERTLAEKQDLPITSFVVQRALSPLFNDWINAPYSPADSLANSLVVTQLEPDLRYAFRVMAGSANGLGAPSKPIYSWAGSKPTRAPEAVQRIKSDPLSVKITWDFPSLDMLGTGNNMFKTVSDWGVRGYMWDPTREGPILVFDGLGNPLQSSFTVDNATCGGHYKAAVSLVTTIGEGPLSDPVDVVNARLPGVVRNFRVTNTTKTNISLAWEEPSDNGCVQVYMYRIRRYYAKTGFVTVGYTSKLDVEAGVDPAEFYVDDGGCDTSEGVDPVDAGNCYCPPSCLIPGQSYLYQIQACVLGTYGNEPKDLDGEGPLGCGESSSAILAYAAALPESARDLRIGKAEGSEVTLSWSAPDDDGMNGMTSLSYGIEVASILSTFTIVGYTYDTSFRIRGLQAQASYSFRLTTTTKAGYTTTSDVFLYVATMPPASPPAPQALVTEAIVSNAFYEHPSLASTAVSEGVSIRFVVTQTSGYAWAMIVNSSAASSVTVDSIKTGTDAVGGMACYRLQQPVTGGQVILWRLGSDDDPTDSTGCFLAYDKAYTAFVYLEGADSATDDGTLSGGVSLVVATGRSNTFFALPIFNSPLTDSGCTLSFTARRPGWGWAMILAEDDAAEATKTIVRDLDSALGGSLCRHESKQIFAAVEEIWVFSGCLLRVGKRYSALVYISGIGQHTDGTLARVGSSARESSNSFSSYPTISGAPSGDGLTVQFRTTKQGYVWIMLTTGSTKLTIDSINSGEGAVGSESCRVRRLQVDTELQSIHLSGCALNSGPVYDVNVYTEGILTGKNDGSFAGSLAFQVVPSNGFAVYPAISSDLITGLGFRFKFAARKPGQFWISVLLGDASTADFATVKSGTGALGKSECRIDNQNLIGVLQEVALTNCEISQGFRYSLLVFVEDFKGDNDGVLSQPIEVYVDVANNFLDSPLMVPGSSSSTEFSVSFRARMFGYAWGGVFSTRAEAQSYVADPPSFLADFYPTNSEPCTLTETEVFDLVNTTVASFTNCSLAWSRTYWAVIYIEGWEKSQSGAISAPVEINIPNSNEFSIGPVLNQVLPRSVNITVATAKVGYLWGMVVNESFSSRITIDDVKKGNYANGASLCRLSRVPVNLTATPLVLEECFLIAGQGYNAFFYVESELDSPFDDGTMSAGVRLYFNQSNYFIKEPRIIYTMDTNLFYYVYTPAVNGKLWAVVVNEDEIHKVDFFNLKEANYGQKSGDCRRQGKSFVSGYYLEEENLACYFKRASYYKLYIYIEDENGRYDGTLITIPIIVPGEREVTNEFTIRPYLLQPASIQGAIFTFRPKFNGYAWAAIISEASFAGREPVNHTNGNYADQDTISILHMQYGIGFEGSEFCMVNKTAIKGNLDYTFNLYDCQLLAGERYRAFVYISDETKLGLEGTPQAYNPFQRDNGRMSNGMLLVPPYSNGWAWTPALGTWGFPHISNGPHGDLVVFSYTFLLFVLLIIVLEKSLDFF</sequence>
<dbReference type="PANTHER" id="PTHR13817">
    <property type="entry name" value="TITIN"/>
    <property type="match status" value="1"/>
</dbReference>
<dbReference type="SUPFAM" id="SSF49265">
    <property type="entry name" value="Fibronectin type III"/>
    <property type="match status" value="3"/>
</dbReference>
<evidence type="ECO:0000256" key="2">
    <source>
        <dbReference type="SAM" id="Phobius"/>
    </source>
</evidence>
<feature type="domain" description="Fibronectin type-III" evidence="3">
    <location>
        <begin position="177"/>
        <end position="280"/>
    </location>
</feature>
<dbReference type="PANTHER" id="PTHR13817:SF166">
    <property type="entry name" value="NEURONAL IGCAM-RELATED"/>
    <property type="match status" value="1"/>
</dbReference>
<dbReference type="InterPro" id="IPR050964">
    <property type="entry name" value="Striated_Muscle_Regulatory"/>
</dbReference>
<evidence type="ECO:0000313" key="4">
    <source>
        <dbReference type="EMBL" id="CAE8647029.1"/>
    </source>
</evidence>